<feature type="region of interest" description="Disordered" evidence="4">
    <location>
        <begin position="675"/>
        <end position="706"/>
    </location>
</feature>
<evidence type="ECO:0000313" key="6">
    <source>
        <dbReference type="Proteomes" id="UP000632828"/>
    </source>
</evidence>
<keyword evidence="2 3" id="KW-0802">TPR repeat</keyword>
<keyword evidence="6" id="KW-1185">Reference proteome</keyword>
<dbReference type="EMBL" id="JACWUN010000001">
    <property type="protein sequence ID" value="MBD1399183.1"/>
    <property type="molecule type" value="Genomic_DNA"/>
</dbReference>
<protein>
    <submittedName>
        <fullName evidence="5">Tetratricopeptide repeat protein</fullName>
    </submittedName>
</protein>
<dbReference type="SMART" id="SM00028">
    <property type="entry name" value="TPR"/>
    <property type="match status" value="7"/>
</dbReference>
<keyword evidence="1" id="KW-0677">Repeat</keyword>
<dbReference type="Gene3D" id="1.25.40.10">
    <property type="entry name" value="Tetratricopeptide repeat domain"/>
    <property type="match status" value="4"/>
</dbReference>
<evidence type="ECO:0000256" key="1">
    <source>
        <dbReference type="ARBA" id="ARBA00022737"/>
    </source>
</evidence>
<dbReference type="AlphaFoldDB" id="A0A8J6QVY9"/>
<feature type="repeat" description="TPR" evidence="3">
    <location>
        <begin position="220"/>
        <end position="253"/>
    </location>
</feature>
<dbReference type="PANTHER" id="PTHR45586">
    <property type="entry name" value="TPR REPEAT-CONTAINING PROTEIN PA4667"/>
    <property type="match status" value="1"/>
</dbReference>
<dbReference type="InterPro" id="IPR051012">
    <property type="entry name" value="CellSynth/LPSAsmb/PSIAsmb"/>
</dbReference>
<evidence type="ECO:0000313" key="5">
    <source>
        <dbReference type="EMBL" id="MBD1399183.1"/>
    </source>
</evidence>
<dbReference type="Pfam" id="PF13181">
    <property type="entry name" value="TPR_8"/>
    <property type="match status" value="2"/>
</dbReference>
<dbReference type="InterPro" id="IPR011990">
    <property type="entry name" value="TPR-like_helical_dom_sf"/>
</dbReference>
<dbReference type="InterPro" id="IPR019734">
    <property type="entry name" value="TPR_rpt"/>
</dbReference>
<organism evidence="5 6">
    <name type="scientific">Pelovirga terrestris</name>
    <dbReference type="NCBI Taxonomy" id="2771352"/>
    <lineage>
        <taxon>Bacteria</taxon>
        <taxon>Pseudomonadati</taxon>
        <taxon>Thermodesulfobacteriota</taxon>
        <taxon>Desulfuromonadia</taxon>
        <taxon>Geobacterales</taxon>
        <taxon>Geobacteraceae</taxon>
        <taxon>Pelovirga</taxon>
    </lineage>
</organism>
<gene>
    <name evidence="5" type="ORF">ICT70_00690</name>
</gene>
<name>A0A8J6QVY9_9BACT</name>
<accession>A0A8J6QVY9</accession>
<comment type="caution">
    <text evidence="5">The sequence shown here is derived from an EMBL/GenBank/DDBJ whole genome shotgun (WGS) entry which is preliminary data.</text>
</comment>
<evidence type="ECO:0000256" key="2">
    <source>
        <dbReference type="ARBA" id="ARBA00022803"/>
    </source>
</evidence>
<sequence>MSKKQYTKAIKDFAKIVEMEPGDIRSRQKLAELYVRTNKSSEAYEQYEAIARYYSSNGFYLKAIAIYKQMQRLDPSQVAIYSRLAELNQKQGLVGNAMAEYRSLVDYYERNQLIADEIKTLEKMRDLDPDNLNVRVKLAEVLTNNDRKDEGFEEIISIIGVLKDKGDFDKCLKLYTMFLPHFPGNRQLQTGLAHTFFEKGDYVRGTTIIETLLKDKPSDPDLLRQISRGYAQSGNYLRAVATCRQLLQMDPSDLDIRETLIQCEIDNKHYELALNELEEWKDTFFKGGRLEKLKEYYEFLNSEMPHTTTIIQTLDSIYEHTGEGGKLLDIISEREDDIDTESSDLLSDSILGSVDLDIEGDEDASADSAFSYGILEDDNIDLLLEPDDEESSDNTCQEFSDSFIELEVSSNINLTVASATDDIENDTLFDLDLDEEAPKTVSGGRENLQADLEEAEFYLQQGLFADAARLCQDILAYAPESQECRHKLQEIEDQRNAQLEKPDSLTEVVVDEGEDFGFGDFDFDSELDQLQSIDGDKKKVFKTDVDEQIAADDMESHYNLGIAYREMGLHDDAISEFEKAQKDPLRYVDCLTLKGLTYSDKGDYSNAEKMFQQALASPQLEDIQQLNLGYELGLLYERAERHNDALVSYRNVLAQDSKYRDVTEKVATLKQRLGIIDDPSPRSATTPAQNTPKSEPDSPKRRVSFL</sequence>
<dbReference type="RefSeq" id="WP_191153458.1">
    <property type="nucleotide sequence ID" value="NZ_JACWUN010000001.1"/>
</dbReference>
<dbReference type="PROSITE" id="PS50005">
    <property type="entry name" value="TPR"/>
    <property type="match status" value="1"/>
</dbReference>
<evidence type="ECO:0000256" key="4">
    <source>
        <dbReference type="SAM" id="MobiDB-lite"/>
    </source>
</evidence>
<feature type="compositionally biased region" description="Polar residues" evidence="4">
    <location>
        <begin position="682"/>
        <end position="693"/>
    </location>
</feature>
<proteinExistence type="predicted"/>
<dbReference type="SUPFAM" id="SSF48452">
    <property type="entry name" value="TPR-like"/>
    <property type="match status" value="2"/>
</dbReference>
<evidence type="ECO:0000256" key="3">
    <source>
        <dbReference type="PROSITE-ProRule" id="PRU00339"/>
    </source>
</evidence>
<reference evidence="5" key="1">
    <citation type="submission" date="2020-09" db="EMBL/GenBank/DDBJ databases">
        <title>Pelobacter alkaliphilus sp. nov., a novel anaerobic arsenate-reducing bacterium from terrestrial mud volcano.</title>
        <authorList>
            <person name="Khomyakova M.A."/>
            <person name="Merkel A.Y."/>
            <person name="Slobodkin A.I."/>
        </authorList>
    </citation>
    <scope>NUCLEOTIDE SEQUENCE</scope>
    <source>
        <strain evidence="5">M08fum</strain>
    </source>
</reference>
<dbReference type="Pfam" id="PF14559">
    <property type="entry name" value="TPR_19"/>
    <property type="match status" value="1"/>
</dbReference>
<dbReference type="PANTHER" id="PTHR45586:SF1">
    <property type="entry name" value="LIPOPOLYSACCHARIDE ASSEMBLY PROTEIN B"/>
    <property type="match status" value="1"/>
</dbReference>
<dbReference type="Proteomes" id="UP000632828">
    <property type="component" value="Unassembled WGS sequence"/>
</dbReference>